<accession>A0A2N1PTL3</accession>
<evidence type="ECO:0000256" key="6">
    <source>
        <dbReference type="ARBA" id="ARBA00022842"/>
    </source>
</evidence>
<dbReference type="InterPro" id="IPR005475">
    <property type="entry name" value="Transketolase-like_Pyr-bd"/>
</dbReference>
<name>A0A2N1PTL3_9BACT</name>
<keyword evidence="4 11" id="KW-0808">Transferase</keyword>
<feature type="compositionally biased region" description="Polar residues" evidence="12">
    <location>
        <begin position="648"/>
        <end position="658"/>
    </location>
</feature>
<feature type="binding site" evidence="11">
    <location>
        <position position="366"/>
    </location>
    <ligand>
        <name>thiamine diphosphate</name>
        <dbReference type="ChEBI" id="CHEBI:58937"/>
    </ligand>
</feature>
<proteinExistence type="inferred from homology"/>
<evidence type="ECO:0000256" key="11">
    <source>
        <dbReference type="HAMAP-Rule" id="MF_00315"/>
    </source>
</evidence>
<feature type="domain" description="Transketolase-like pyrimidine-binding" evidence="13">
    <location>
        <begin position="315"/>
        <end position="479"/>
    </location>
</feature>
<dbReference type="Pfam" id="PF02780">
    <property type="entry name" value="Transketolase_C"/>
    <property type="match status" value="1"/>
</dbReference>
<evidence type="ECO:0000313" key="15">
    <source>
        <dbReference type="Proteomes" id="UP000233256"/>
    </source>
</evidence>
<dbReference type="CDD" id="cd07033">
    <property type="entry name" value="TPP_PYR_DXS_TK_like"/>
    <property type="match status" value="1"/>
</dbReference>
<dbReference type="InterPro" id="IPR029061">
    <property type="entry name" value="THDP-binding"/>
</dbReference>
<dbReference type="GO" id="GO:0030976">
    <property type="term" value="F:thiamine pyrophosphate binding"/>
    <property type="evidence" value="ECO:0007669"/>
    <property type="project" value="UniProtKB-UniRule"/>
</dbReference>
<dbReference type="GO" id="GO:0009228">
    <property type="term" value="P:thiamine biosynthetic process"/>
    <property type="evidence" value="ECO:0007669"/>
    <property type="project" value="UniProtKB-UniRule"/>
</dbReference>
<evidence type="ECO:0000256" key="1">
    <source>
        <dbReference type="ARBA" id="ARBA00004980"/>
    </source>
</evidence>
<dbReference type="NCBIfam" id="TIGR00204">
    <property type="entry name" value="dxs"/>
    <property type="match status" value="1"/>
</dbReference>
<evidence type="ECO:0000256" key="8">
    <source>
        <dbReference type="ARBA" id="ARBA00023052"/>
    </source>
</evidence>
<keyword evidence="5 11" id="KW-0479">Metal-binding</keyword>
<comment type="cofactor">
    <cofactor evidence="11">
        <name>thiamine diphosphate</name>
        <dbReference type="ChEBI" id="CHEBI:58937"/>
    </cofactor>
    <text evidence="11">Binds 1 thiamine pyrophosphate per subunit.</text>
</comment>
<evidence type="ECO:0000256" key="4">
    <source>
        <dbReference type="ARBA" id="ARBA00022679"/>
    </source>
</evidence>
<keyword evidence="6 11" id="KW-0460">Magnesium</keyword>
<dbReference type="GO" id="GO:0000287">
    <property type="term" value="F:magnesium ion binding"/>
    <property type="evidence" value="ECO:0007669"/>
    <property type="project" value="UniProtKB-UniRule"/>
</dbReference>
<evidence type="ECO:0000256" key="10">
    <source>
        <dbReference type="ARBA" id="ARBA00055605"/>
    </source>
</evidence>
<dbReference type="InterPro" id="IPR049557">
    <property type="entry name" value="Transketolase_CS"/>
</dbReference>
<comment type="pathway">
    <text evidence="1 11">Metabolic intermediate biosynthesis; 1-deoxy-D-xylulose 5-phosphate biosynthesis; 1-deoxy-D-xylulose 5-phosphate from D-glyceraldehyde 3-phosphate and pyruvate: step 1/1.</text>
</comment>
<evidence type="ECO:0000256" key="2">
    <source>
        <dbReference type="ARBA" id="ARBA00011081"/>
    </source>
</evidence>
<feature type="binding site" evidence="11">
    <location>
        <position position="145"/>
    </location>
    <ligand>
        <name>Mg(2+)</name>
        <dbReference type="ChEBI" id="CHEBI:18420"/>
    </ligand>
</feature>
<dbReference type="NCBIfam" id="NF003933">
    <property type="entry name" value="PRK05444.2-2"/>
    <property type="match status" value="1"/>
</dbReference>
<dbReference type="PANTHER" id="PTHR43322">
    <property type="entry name" value="1-D-DEOXYXYLULOSE 5-PHOSPHATE SYNTHASE-RELATED"/>
    <property type="match status" value="1"/>
</dbReference>
<evidence type="ECO:0000256" key="12">
    <source>
        <dbReference type="SAM" id="MobiDB-lite"/>
    </source>
</evidence>
<dbReference type="PANTHER" id="PTHR43322:SF5">
    <property type="entry name" value="1-DEOXY-D-XYLULOSE-5-PHOSPHATE SYNTHASE, CHLOROPLASTIC"/>
    <property type="match status" value="1"/>
</dbReference>
<keyword evidence="8 11" id="KW-0786">Thiamine pyrophosphate</keyword>
<dbReference type="FunFam" id="3.40.50.920:FF:000002">
    <property type="entry name" value="1-deoxy-D-xylulose-5-phosphate synthase"/>
    <property type="match status" value="1"/>
</dbReference>
<feature type="region of interest" description="Disordered" evidence="12">
    <location>
        <begin position="632"/>
        <end position="658"/>
    </location>
</feature>
<dbReference type="GO" id="GO:0019288">
    <property type="term" value="P:isopentenyl diphosphate biosynthetic process, methylerythritol 4-phosphate pathway"/>
    <property type="evidence" value="ECO:0007669"/>
    <property type="project" value="TreeGrafter"/>
</dbReference>
<feature type="binding site" evidence="11">
    <location>
        <begin position="146"/>
        <end position="147"/>
    </location>
    <ligand>
        <name>thiamine diphosphate</name>
        <dbReference type="ChEBI" id="CHEBI:58937"/>
    </ligand>
</feature>
<dbReference type="PROSITE" id="PS00802">
    <property type="entry name" value="TRANSKETOLASE_2"/>
    <property type="match status" value="1"/>
</dbReference>
<dbReference type="Pfam" id="PF02779">
    <property type="entry name" value="Transket_pyr"/>
    <property type="match status" value="1"/>
</dbReference>
<dbReference type="HAMAP" id="MF_00315">
    <property type="entry name" value="DXP_synth"/>
    <property type="match status" value="1"/>
</dbReference>
<dbReference type="EMBL" id="PGXC01000002">
    <property type="protein sequence ID" value="PKK91684.1"/>
    <property type="molecule type" value="Genomic_DNA"/>
</dbReference>
<comment type="function">
    <text evidence="10 11">Catalyzes the acyloin condensation reaction between C atoms 2 and 3 of pyruvate and glyceraldehyde 3-phosphate to yield 1-deoxy-D-xylulose-5-phosphate (DXP).</text>
</comment>
<feature type="binding site" evidence="11">
    <location>
        <position position="175"/>
    </location>
    <ligand>
        <name>Mg(2+)</name>
        <dbReference type="ChEBI" id="CHEBI:18420"/>
    </ligand>
</feature>
<dbReference type="EC" id="2.2.1.7" evidence="11"/>
<dbReference type="PROSITE" id="PS00801">
    <property type="entry name" value="TRANSKETOLASE_1"/>
    <property type="match status" value="1"/>
</dbReference>
<feature type="binding site" evidence="11">
    <location>
        <begin position="114"/>
        <end position="116"/>
    </location>
    <ligand>
        <name>thiamine diphosphate</name>
        <dbReference type="ChEBI" id="CHEBI:58937"/>
    </ligand>
</feature>
<keyword evidence="7 11" id="KW-0784">Thiamine biosynthesis</keyword>
<dbReference type="Pfam" id="PF13292">
    <property type="entry name" value="DXP_synthase_N"/>
    <property type="match status" value="1"/>
</dbReference>
<evidence type="ECO:0000256" key="5">
    <source>
        <dbReference type="ARBA" id="ARBA00022723"/>
    </source>
</evidence>
<dbReference type="SMART" id="SM00861">
    <property type="entry name" value="Transket_pyr"/>
    <property type="match status" value="1"/>
</dbReference>
<dbReference type="Proteomes" id="UP000233256">
    <property type="component" value="Unassembled WGS sequence"/>
</dbReference>
<evidence type="ECO:0000256" key="9">
    <source>
        <dbReference type="ARBA" id="ARBA00023229"/>
    </source>
</evidence>
<keyword evidence="9 11" id="KW-0414">Isoprene biosynthesis</keyword>
<dbReference type="GO" id="GO:0016114">
    <property type="term" value="P:terpenoid biosynthetic process"/>
    <property type="evidence" value="ECO:0007669"/>
    <property type="project" value="UniProtKB-UniRule"/>
</dbReference>
<dbReference type="InterPro" id="IPR020826">
    <property type="entry name" value="Transketolase_BS"/>
</dbReference>
<feature type="compositionally biased region" description="Basic and acidic residues" evidence="12">
    <location>
        <begin position="632"/>
        <end position="646"/>
    </location>
</feature>
<dbReference type="CDD" id="cd02007">
    <property type="entry name" value="TPP_DXS"/>
    <property type="match status" value="1"/>
</dbReference>
<dbReference type="GO" id="GO:0008661">
    <property type="term" value="F:1-deoxy-D-xylulose-5-phosphate synthase activity"/>
    <property type="evidence" value="ECO:0007669"/>
    <property type="project" value="UniProtKB-UniRule"/>
</dbReference>
<dbReference type="InterPro" id="IPR033248">
    <property type="entry name" value="Transketolase_C"/>
</dbReference>
<dbReference type="Gene3D" id="3.40.50.920">
    <property type="match status" value="1"/>
</dbReference>
<organism evidence="14 15">
    <name type="scientific">Candidatus Wallbacteria bacterium HGW-Wallbacteria-1</name>
    <dbReference type="NCBI Taxonomy" id="2013854"/>
    <lineage>
        <taxon>Bacteria</taxon>
        <taxon>Candidatus Walliibacteriota</taxon>
    </lineage>
</organism>
<feature type="binding site" evidence="11">
    <location>
        <position position="286"/>
    </location>
    <ligand>
        <name>thiamine diphosphate</name>
        <dbReference type="ChEBI" id="CHEBI:58937"/>
    </ligand>
</feature>
<comment type="catalytic activity">
    <reaction evidence="11">
        <text>D-glyceraldehyde 3-phosphate + pyruvate + H(+) = 1-deoxy-D-xylulose 5-phosphate + CO2</text>
        <dbReference type="Rhea" id="RHEA:12605"/>
        <dbReference type="ChEBI" id="CHEBI:15361"/>
        <dbReference type="ChEBI" id="CHEBI:15378"/>
        <dbReference type="ChEBI" id="CHEBI:16526"/>
        <dbReference type="ChEBI" id="CHEBI:57792"/>
        <dbReference type="ChEBI" id="CHEBI:59776"/>
        <dbReference type="EC" id="2.2.1.7"/>
    </reaction>
</comment>
<evidence type="ECO:0000259" key="13">
    <source>
        <dbReference type="SMART" id="SM00861"/>
    </source>
</evidence>
<dbReference type="SUPFAM" id="SSF52922">
    <property type="entry name" value="TK C-terminal domain-like"/>
    <property type="match status" value="1"/>
</dbReference>
<dbReference type="InterPro" id="IPR009014">
    <property type="entry name" value="Transketo_C/PFOR_II"/>
</dbReference>
<comment type="subunit">
    <text evidence="3 11">Homodimer.</text>
</comment>
<comment type="caution">
    <text evidence="14">The sequence shown here is derived from an EMBL/GenBank/DDBJ whole genome shotgun (WGS) entry which is preliminary data.</text>
</comment>
<gene>
    <name evidence="11 14" type="primary">dxs</name>
    <name evidence="14" type="ORF">CVV64_03190</name>
</gene>
<comment type="similarity">
    <text evidence="2 11">Belongs to the transketolase family. DXPS subfamily.</text>
</comment>
<evidence type="ECO:0000313" key="14">
    <source>
        <dbReference type="EMBL" id="PKK91684.1"/>
    </source>
</evidence>
<dbReference type="FunFam" id="3.40.50.970:FF:000005">
    <property type="entry name" value="1-deoxy-D-xylulose-5-phosphate synthase"/>
    <property type="match status" value="1"/>
</dbReference>
<sequence>MGYIDYIDSPDGIKGLNYRELYELADEIRRIIIQTTSRRGGHVAPSLGVVELTLALHFVFNSPTDKLIWDVGHQCYAHKLITGRRDSFDTLRSMNGISGFPKRGESCHDIVDTGHSSTSISAAAGLAVARDLRGDDHFIIPIIGDGALTGGLAFEGLNNIGHRQTKRLIVILNDNEMSISQNVGALAQYLNRLRREPIYSRFKGDVQSALRSIPGLGEPMFKALSKFKDGIRHMMVPGALFEELGFKYFGPVPGHDIRELIDVLRYARDEEFPVLIHVLTRKGKGYLPAERDPSRFHGLSPFDLCTGKSAPSGGPTFTEAFSDSIVALAENDPAIVAITAAMPGGTGLLKFASRFADRFFDVGICESHAVTFASGLALQGVKPVVAVYSSFMQRAYDQLIHDVALPNLPVIFAMDRAGLVGEDGPTHHGVFDLGFTRLIPNITVMAPADGRELGGLLAAALNHEGPCVIRYPRGFCHTALEAERVPVPVQWGSWETRRRGTNIAVLACGSMVETAAEAAALLSEDGIEAEIVNARFIKPMDLACLRDIQSRFDILVTLEEGAVMCGFGSAVLEEMAKGQLTECEKWPSVLCLGISDQFITHGTQAELREICGLDPQSVSDRIKVFMNQSAGHAKDGEGCRKGDDASGKIQSSRKQTGQ</sequence>
<dbReference type="InterPro" id="IPR005477">
    <property type="entry name" value="Dxylulose-5-P_synthase"/>
</dbReference>
<feature type="binding site" evidence="11">
    <location>
        <position position="175"/>
    </location>
    <ligand>
        <name>thiamine diphosphate</name>
        <dbReference type="ChEBI" id="CHEBI:58937"/>
    </ligand>
</feature>
<dbReference type="Gene3D" id="3.40.50.970">
    <property type="match status" value="2"/>
</dbReference>
<evidence type="ECO:0000256" key="3">
    <source>
        <dbReference type="ARBA" id="ARBA00011738"/>
    </source>
</evidence>
<dbReference type="AlphaFoldDB" id="A0A2N1PTL3"/>
<feature type="binding site" evidence="11">
    <location>
        <position position="73"/>
    </location>
    <ligand>
        <name>thiamine diphosphate</name>
        <dbReference type="ChEBI" id="CHEBI:58937"/>
    </ligand>
</feature>
<comment type="cofactor">
    <cofactor evidence="11">
        <name>Mg(2+)</name>
        <dbReference type="ChEBI" id="CHEBI:18420"/>
    </cofactor>
    <text evidence="11">Binds 1 Mg(2+) ion per subunit.</text>
</comment>
<dbReference type="GO" id="GO:0005829">
    <property type="term" value="C:cytosol"/>
    <property type="evidence" value="ECO:0007669"/>
    <property type="project" value="TreeGrafter"/>
</dbReference>
<evidence type="ECO:0000256" key="7">
    <source>
        <dbReference type="ARBA" id="ARBA00022977"/>
    </source>
</evidence>
<protein>
    <recommendedName>
        <fullName evidence="11">1-deoxy-D-xylulose-5-phosphate synthase</fullName>
        <ecNumber evidence="11">2.2.1.7</ecNumber>
    </recommendedName>
    <alternativeName>
        <fullName evidence="11">1-deoxyxylulose-5-phosphate synthase</fullName>
        <shortName evidence="11">DXP synthase</shortName>
        <shortName evidence="11">DXPS</shortName>
    </alternativeName>
</protein>
<dbReference type="UniPathway" id="UPA00064">
    <property type="reaction ID" value="UER00091"/>
</dbReference>
<dbReference type="SUPFAM" id="SSF52518">
    <property type="entry name" value="Thiamin diphosphate-binding fold (THDP-binding)"/>
    <property type="match status" value="2"/>
</dbReference>
<reference evidence="14 15" key="1">
    <citation type="journal article" date="2017" name="ISME J.">
        <title>Potential for microbial H2 and metal transformations associated with novel bacteria and archaea in deep terrestrial subsurface sediments.</title>
        <authorList>
            <person name="Hernsdorf A.W."/>
            <person name="Amano Y."/>
            <person name="Miyakawa K."/>
            <person name="Ise K."/>
            <person name="Suzuki Y."/>
            <person name="Anantharaman K."/>
            <person name="Probst A."/>
            <person name="Burstein D."/>
            <person name="Thomas B.C."/>
            <person name="Banfield J.F."/>
        </authorList>
    </citation>
    <scope>NUCLEOTIDE SEQUENCE [LARGE SCALE GENOMIC DNA]</scope>
    <source>
        <strain evidence="14">HGW-Wallbacteria-1</strain>
    </source>
</reference>